<evidence type="ECO:0000313" key="2">
    <source>
        <dbReference type="Proteomes" id="UP000034302"/>
    </source>
</evidence>
<protein>
    <submittedName>
        <fullName evidence="1">Uncharacterized protein</fullName>
    </submittedName>
</protein>
<reference evidence="1 2" key="1">
    <citation type="journal article" date="2015" name="Nature">
        <title>rRNA introns, odd ribosomes, and small enigmatic genomes across a large radiation of phyla.</title>
        <authorList>
            <person name="Brown C.T."/>
            <person name="Hug L.A."/>
            <person name="Thomas B.C."/>
            <person name="Sharon I."/>
            <person name="Castelle C.J."/>
            <person name="Singh A."/>
            <person name="Wilkins M.J."/>
            <person name="Williams K.H."/>
            <person name="Banfield J.F."/>
        </authorList>
    </citation>
    <scope>NUCLEOTIDE SEQUENCE [LARGE SCALE GENOMIC DNA]</scope>
</reference>
<comment type="caution">
    <text evidence="1">The sequence shown here is derived from an EMBL/GenBank/DDBJ whole genome shotgun (WGS) entry which is preliminary data.</text>
</comment>
<accession>A0A0G0CMR9</accession>
<dbReference type="Proteomes" id="UP000034302">
    <property type="component" value="Unassembled WGS sequence"/>
</dbReference>
<evidence type="ECO:0000313" key="1">
    <source>
        <dbReference type="EMBL" id="KKP44657.1"/>
    </source>
</evidence>
<dbReference type="EMBL" id="LBOV01000001">
    <property type="protein sequence ID" value="KKP44657.1"/>
    <property type="molecule type" value="Genomic_DNA"/>
</dbReference>
<gene>
    <name evidence="1" type="ORF">UR34_C0001G0003</name>
</gene>
<dbReference type="AlphaFoldDB" id="A0A0G0CMR9"/>
<name>A0A0G0CMR9_9BACT</name>
<proteinExistence type="predicted"/>
<sequence length="144" mass="16357">MNPNIEFEELKKQLFELGFNEEKINQLLDLALEDAIDIVIADLSENADESVLTQLEELIQTPINTQQEAIDRISQIFVKAYGDMAETKKFEYINQYLRDVIEDAKSIKEQMEKYQAGDPTAVAAVQSNIGDPDAQAIQDFIDDK</sequence>
<organism evidence="1 2">
    <name type="scientific">candidate division WS6 bacterium GW2011_GWC1_33_20</name>
    <dbReference type="NCBI Taxonomy" id="1619089"/>
    <lineage>
        <taxon>Bacteria</taxon>
        <taxon>Candidatus Dojkabacteria</taxon>
    </lineage>
</organism>